<gene>
    <name evidence="1" type="ORF">M9H77_02691</name>
</gene>
<evidence type="ECO:0000313" key="2">
    <source>
        <dbReference type="Proteomes" id="UP001060085"/>
    </source>
</evidence>
<protein>
    <submittedName>
        <fullName evidence="1">Uncharacterized protein</fullName>
    </submittedName>
</protein>
<dbReference type="EMBL" id="CM044701">
    <property type="protein sequence ID" value="KAI5681463.1"/>
    <property type="molecule type" value="Genomic_DNA"/>
</dbReference>
<evidence type="ECO:0000313" key="1">
    <source>
        <dbReference type="EMBL" id="KAI5681463.1"/>
    </source>
</evidence>
<name>A0ACC0C9L7_CATRO</name>
<proteinExistence type="predicted"/>
<organism evidence="1 2">
    <name type="scientific">Catharanthus roseus</name>
    <name type="common">Madagascar periwinkle</name>
    <name type="synonym">Vinca rosea</name>
    <dbReference type="NCBI Taxonomy" id="4058"/>
    <lineage>
        <taxon>Eukaryota</taxon>
        <taxon>Viridiplantae</taxon>
        <taxon>Streptophyta</taxon>
        <taxon>Embryophyta</taxon>
        <taxon>Tracheophyta</taxon>
        <taxon>Spermatophyta</taxon>
        <taxon>Magnoliopsida</taxon>
        <taxon>eudicotyledons</taxon>
        <taxon>Gunneridae</taxon>
        <taxon>Pentapetalae</taxon>
        <taxon>asterids</taxon>
        <taxon>lamiids</taxon>
        <taxon>Gentianales</taxon>
        <taxon>Apocynaceae</taxon>
        <taxon>Rauvolfioideae</taxon>
        <taxon>Vinceae</taxon>
        <taxon>Catharanthinae</taxon>
        <taxon>Catharanthus</taxon>
    </lineage>
</organism>
<accession>A0ACC0C9L7</accession>
<dbReference type="Proteomes" id="UP001060085">
    <property type="component" value="Linkage Group LG01"/>
</dbReference>
<sequence>MPVAELFLSPLIEVLFEKLASAVLLHFARYEGILSLLKKWSKTLLIIRSVIHDAEDKQITHEPTKLWLEYLRDLAYDLDDIVDELTTEAFHRDLVEFEPNRSKVSQFFSACYNFSPRSIRSNAKMMAKIKDVTMRLEDINKQKNELKLREGLAGGISNRMERRDPTTSLVNESLVYGRDRDREEIVNMLLSREEFRDDVCFIPIVGMGGIGKTTLAQLVYNDVNVKNCFDLQAWVCVSEEFDVLSITKILYESVMQKNGDSKDLNLLQVDLQEKLSKSKFLLILDDVWNENYEKWDLLSRPFQVGLPGSKVIVTTRHRRVALMVSPVPAYHVRQLTNDDCLSLLAQHALGRRNFDEYPNLKAIGEGLAIKCGGLPLAAKALGGILRCKVPPDEWKEVLYSKIWDLPNQSNILPVLRLSYHHLPSHLKQLFAYCSIFPKDYEFDKYELVLLWMGEGFLHQPQGKKRMEDLGFEYFNELESRSFFQRLSGSESRFVMHDLINDLAHFVAGGTCHRLDEKVDIYEWQKISENTRHASFLRHEYEVFKKFQALYKVRGLRSFLPMPVQNAHVWPPFYLSNRILDTLLPDLRSLRVLSLSGYSVSELPSSICSLIHLRYLNLSGTSIISLPESLSNLYNLQTLSLRNCRFICKLPETMGDLVNLRHLDNTNTDHLKTMPVGIGKLTNLQTLPKIAVGNGCGLGVRELQNLVNLRGTLSIIELQNVEDVQEAKEANLKHKNIEELQLIWSNSPDGSCDEDLEQDVLDMLEPHTNLEKLKIDFFGGSKFSNWLGNPSFDKLENISLTNCSNCTSLPHLGQLPVLKHLRIGGMPKVKCIGIEFFMDSYSLEHSFPSLETLRFECMPEWEEWSSNRTNEESDMQFPRLYQLTIFKCPKLAKVLRVKLPLLRELDLQECSKVVIDSFMNLTSATYLKLESVMGLSCLPREFVQFAAILEVLEICNCDEVLSLWDNGFSLQALISLRRLVIADCSQLVSIAAEDQKLPPNLEVLELFRCANLRSLPSELSNLGSLRELMIKHLPKLGAFPETGLPTTLRRLEIQGCSSLKSLPNGMSALERLEIKDCSSLRAWPTGNFPTTLKKFAIKNCEHLEPVSEAILLQNNRMYLEELNISDWENFINLLQHMNRFSRLVELYISNCYSLESFPEQGLPTPPTLRIFSIENCSNLKSLHLQRISSLVSLEVHSCHKLESFPSGELPSGLTKLRISDSRKLRPLQEWRLQKLKSLEEISIYGGFPKLESFEDDEHLFPSTVTKFSIARFPKLKSLYKGLNCLTSLQHLSVMNCPKLLVLPRDDLLDRLWNLEISGCPHVKQRCRRDRGEYWQKIASIPCVEIDGSYVYKQTSD</sequence>
<keyword evidence="2" id="KW-1185">Reference proteome</keyword>
<comment type="caution">
    <text evidence="1">The sequence shown here is derived from an EMBL/GenBank/DDBJ whole genome shotgun (WGS) entry which is preliminary data.</text>
</comment>
<reference evidence="2" key="1">
    <citation type="journal article" date="2023" name="Nat. Plants">
        <title>Single-cell RNA sequencing provides a high-resolution roadmap for understanding the multicellular compartmentation of specialized metabolism.</title>
        <authorList>
            <person name="Sun S."/>
            <person name="Shen X."/>
            <person name="Li Y."/>
            <person name="Li Y."/>
            <person name="Wang S."/>
            <person name="Li R."/>
            <person name="Zhang H."/>
            <person name="Shen G."/>
            <person name="Guo B."/>
            <person name="Wei J."/>
            <person name="Xu J."/>
            <person name="St-Pierre B."/>
            <person name="Chen S."/>
            <person name="Sun C."/>
        </authorList>
    </citation>
    <scope>NUCLEOTIDE SEQUENCE [LARGE SCALE GENOMIC DNA]</scope>
</reference>